<gene>
    <name evidence="2" type="ORF">CK820_G0008159</name>
</gene>
<proteinExistence type="predicted"/>
<dbReference type="AlphaFoldDB" id="A0A2J8NQN9"/>
<sequence length="77" mass="8845">MMHTTSYRRLSPPHLTDQPSAYSHTHRTFSHFSCGSQPAAQRLHVVRAPKSLRNEWLTAESNLLGVQGMWNWNKSNV</sequence>
<dbReference type="EMBL" id="NBAG03000224">
    <property type="protein sequence ID" value="PNI74093.1"/>
    <property type="molecule type" value="Genomic_DNA"/>
</dbReference>
<accession>A0A2J8NQN9</accession>
<comment type="caution">
    <text evidence="2">The sequence shown here is derived from an EMBL/GenBank/DDBJ whole genome shotgun (WGS) entry which is preliminary data.</text>
</comment>
<reference evidence="2 3" key="1">
    <citation type="submission" date="2017-12" db="EMBL/GenBank/DDBJ databases">
        <title>High-resolution comparative analysis of great ape genomes.</title>
        <authorList>
            <person name="Pollen A."/>
            <person name="Hastie A."/>
            <person name="Hormozdiari F."/>
            <person name="Dougherty M."/>
            <person name="Liu R."/>
            <person name="Chaisson M."/>
            <person name="Hoppe E."/>
            <person name="Hill C."/>
            <person name="Pang A."/>
            <person name="Hillier L."/>
            <person name="Baker C."/>
            <person name="Armstrong J."/>
            <person name="Shendure J."/>
            <person name="Paten B."/>
            <person name="Wilson R."/>
            <person name="Chao H."/>
            <person name="Schneider V."/>
            <person name="Ventura M."/>
            <person name="Kronenberg Z."/>
            <person name="Murali S."/>
            <person name="Gordon D."/>
            <person name="Cantsilieris S."/>
            <person name="Munson K."/>
            <person name="Nelson B."/>
            <person name="Raja A."/>
            <person name="Underwood J."/>
            <person name="Diekhans M."/>
            <person name="Fiddes I."/>
            <person name="Haussler D."/>
            <person name="Eichler E."/>
        </authorList>
    </citation>
    <scope>NUCLEOTIDE SEQUENCE [LARGE SCALE GENOMIC DNA]</scope>
    <source>
        <strain evidence="2">Yerkes chimp pedigree #C0471</strain>
    </source>
</reference>
<evidence type="ECO:0000313" key="2">
    <source>
        <dbReference type="EMBL" id="PNI74093.1"/>
    </source>
</evidence>
<protein>
    <submittedName>
        <fullName evidence="2">CT62 isoform 3</fullName>
    </submittedName>
</protein>
<organism evidence="2 3">
    <name type="scientific">Pan troglodytes</name>
    <name type="common">Chimpanzee</name>
    <dbReference type="NCBI Taxonomy" id="9598"/>
    <lineage>
        <taxon>Eukaryota</taxon>
        <taxon>Metazoa</taxon>
        <taxon>Chordata</taxon>
        <taxon>Craniata</taxon>
        <taxon>Vertebrata</taxon>
        <taxon>Euteleostomi</taxon>
        <taxon>Mammalia</taxon>
        <taxon>Eutheria</taxon>
        <taxon>Euarchontoglires</taxon>
        <taxon>Primates</taxon>
        <taxon>Haplorrhini</taxon>
        <taxon>Catarrhini</taxon>
        <taxon>Hominidae</taxon>
        <taxon>Pan</taxon>
    </lineage>
</organism>
<dbReference type="Proteomes" id="UP000236370">
    <property type="component" value="Unassembled WGS sequence"/>
</dbReference>
<evidence type="ECO:0000256" key="1">
    <source>
        <dbReference type="SAM" id="MobiDB-lite"/>
    </source>
</evidence>
<evidence type="ECO:0000313" key="3">
    <source>
        <dbReference type="Proteomes" id="UP000236370"/>
    </source>
</evidence>
<name>A0A2J8NQN9_PANTR</name>
<feature type="region of interest" description="Disordered" evidence="1">
    <location>
        <begin position="1"/>
        <end position="23"/>
    </location>
</feature>